<dbReference type="Proteomes" id="UP000507222">
    <property type="component" value="Unassembled WGS sequence"/>
</dbReference>
<evidence type="ECO:0000313" key="1">
    <source>
        <dbReference type="EMBL" id="CAB4272593.1"/>
    </source>
</evidence>
<name>A0A6J5U8Q7_PRUAR</name>
<dbReference type="EMBL" id="CAEKDK010000003">
    <property type="protein sequence ID" value="CAB4272593.1"/>
    <property type="molecule type" value="Genomic_DNA"/>
</dbReference>
<gene>
    <name evidence="1" type="ORF">CURHAP_LOCUS19310</name>
</gene>
<accession>A0A6J5U8Q7</accession>
<evidence type="ECO:0000313" key="2">
    <source>
        <dbReference type="Proteomes" id="UP000507222"/>
    </source>
</evidence>
<dbReference type="AlphaFoldDB" id="A0A6J5U8Q7"/>
<protein>
    <submittedName>
        <fullName evidence="1">Uncharacterized protein</fullName>
    </submittedName>
</protein>
<sequence>MVATIKEAQLCRLCPPGLTLSPEEFRERTVRRRVPGSKRHMAASENCGKIDQLTIGLLFGTDPRGSYARELPHTQKDVELGG</sequence>
<proteinExistence type="predicted"/>
<reference evidence="1 2" key="1">
    <citation type="submission" date="2020-05" db="EMBL/GenBank/DDBJ databases">
        <authorList>
            <person name="Campoy J."/>
            <person name="Schneeberger K."/>
            <person name="Spophaly S."/>
        </authorList>
    </citation>
    <scope>NUCLEOTIDE SEQUENCE [LARGE SCALE GENOMIC DNA]</scope>
    <source>
        <strain evidence="1">PruArmRojPasFocal</strain>
    </source>
</reference>
<organism evidence="1 2">
    <name type="scientific">Prunus armeniaca</name>
    <name type="common">Apricot</name>
    <name type="synonym">Armeniaca vulgaris</name>
    <dbReference type="NCBI Taxonomy" id="36596"/>
    <lineage>
        <taxon>Eukaryota</taxon>
        <taxon>Viridiplantae</taxon>
        <taxon>Streptophyta</taxon>
        <taxon>Embryophyta</taxon>
        <taxon>Tracheophyta</taxon>
        <taxon>Spermatophyta</taxon>
        <taxon>Magnoliopsida</taxon>
        <taxon>eudicotyledons</taxon>
        <taxon>Gunneridae</taxon>
        <taxon>Pentapetalae</taxon>
        <taxon>rosids</taxon>
        <taxon>fabids</taxon>
        <taxon>Rosales</taxon>
        <taxon>Rosaceae</taxon>
        <taxon>Amygdaloideae</taxon>
        <taxon>Amygdaleae</taxon>
        <taxon>Prunus</taxon>
    </lineage>
</organism>